<sequence>MPMEELVGKLSTVDNWSDDEEEGASGIVYITEQQWLAHMKRKEGNGFSTNNAFMVSIPRDTNILTRAIQPTINLVSRGTM</sequence>
<reference evidence="1" key="1">
    <citation type="journal article" date="2013" name="Nat. Commun.">
        <title>Whole-genome sequencing of Oryza brachyantha reveals mechanisms underlying Oryza genome evolution.</title>
        <authorList>
            <person name="Chen J."/>
            <person name="Huang Q."/>
            <person name="Gao D."/>
            <person name="Wang J."/>
            <person name="Lang Y."/>
            <person name="Liu T."/>
            <person name="Li B."/>
            <person name="Bai Z."/>
            <person name="Luis Goicoechea J."/>
            <person name="Liang C."/>
            <person name="Chen C."/>
            <person name="Zhang W."/>
            <person name="Sun S."/>
            <person name="Liao Y."/>
            <person name="Zhang X."/>
            <person name="Yang L."/>
            <person name="Song C."/>
            <person name="Wang M."/>
            <person name="Shi J."/>
            <person name="Liu G."/>
            <person name="Liu J."/>
            <person name="Zhou H."/>
            <person name="Zhou W."/>
            <person name="Yu Q."/>
            <person name="An N."/>
            <person name="Chen Y."/>
            <person name="Cai Q."/>
            <person name="Wang B."/>
            <person name="Liu B."/>
            <person name="Min J."/>
            <person name="Huang Y."/>
            <person name="Wu H."/>
            <person name="Li Z."/>
            <person name="Zhang Y."/>
            <person name="Yin Y."/>
            <person name="Song W."/>
            <person name="Jiang J."/>
            <person name="Jackson S.A."/>
            <person name="Wing R.A."/>
            <person name="Wang J."/>
            <person name="Chen M."/>
        </authorList>
    </citation>
    <scope>NUCLEOTIDE SEQUENCE [LARGE SCALE GENOMIC DNA]</scope>
    <source>
        <strain evidence="1">cv. IRGC 101232</strain>
    </source>
</reference>
<dbReference type="AlphaFoldDB" id="J3N7F8"/>
<dbReference type="Proteomes" id="UP000006038">
    <property type="component" value="Chromosome 11"/>
</dbReference>
<accession>J3N7F8</accession>
<reference evidence="1" key="2">
    <citation type="submission" date="2013-04" db="UniProtKB">
        <authorList>
            <consortium name="EnsemblPlants"/>
        </authorList>
    </citation>
    <scope>IDENTIFICATION</scope>
</reference>
<keyword evidence="2" id="KW-1185">Reference proteome</keyword>
<evidence type="ECO:0000313" key="1">
    <source>
        <dbReference type="EnsemblPlants" id="OB11G17440.1"/>
    </source>
</evidence>
<evidence type="ECO:0000313" key="2">
    <source>
        <dbReference type="Proteomes" id="UP000006038"/>
    </source>
</evidence>
<protein>
    <submittedName>
        <fullName evidence="1">Uncharacterized protein</fullName>
    </submittedName>
</protein>
<dbReference type="Gramene" id="OB11G17440.1">
    <property type="protein sequence ID" value="OB11G17440.1"/>
    <property type="gene ID" value="OB11G17440"/>
</dbReference>
<dbReference type="EnsemblPlants" id="OB11G17440.1">
    <property type="protein sequence ID" value="OB11G17440.1"/>
    <property type="gene ID" value="OB11G17440"/>
</dbReference>
<dbReference type="HOGENOM" id="CLU_2593601_0_0_1"/>
<proteinExistence type="predicted"/>
<name>J3N7F8_ORYBR</name>
<organism evidence="1">
    <name type="scientific">Oryza brachyantha</name>
    <name type="common">malo sina</name>
    <dbReference type="NCBI Taxonomy" id="4533"/>
    <lineage>
        <taxon>Eukaryota</taxon>
        <taxon>Viridiplantae</taxon>
        <taxon>Streptophyta</taxon>
        <taxon>Embryophyta</taxon>
        <taxon>Tracheophyta</taxon>
        <taxon>Spermatophyta</taxon>
        <taxon>Magnoliopsida</taxon>
        <taxon>Liliopsida</taxon>
        <taxon>Poales</taxon>
        <taxon>Poaceae</taxon>
        <taxon>BOP clade</taxon>
        <taxon>Oryzoideae</taxon>
        <taxon>Oryzeae</taxon>
        <taxon>Oryzinae</taxon>
        <taxon>Oryza</taxon>
    </lineage>
</organism>